<evidence type="ECO:0000256" key="1">
    <source>
        <dbReference type="ARBA" id="ARBA00038464"/>
    </source>
</evidence>
<feature type="region of interest" description="Disordered" evidence="2">
    <location>
        <begin position="755"/>
        <end position="828"/>
    </location>
</feature>
<dbReference type="AlphaFoldDB" id="A0AA88HPI9"/>
<keyword evidence="5" id="KW-1185">Reference proteome</keyword>
<protein>
    <recommendedName>
        <fullName evidence="3">DDHD domain-containing protein</fullName>
    </recommendedName>
</protein>
<comment type="similarity">
    <text evidence="1">Belongs to the PA-PLA1 family.</text>
</comment>
<dbReference type="InterPro" id="IPR004177">
    <property type="entry name" value="DDHD_dom"/>
</dbReference>
<dbReference type="InterPro" id="IPR058055">
    <property type="entry name" value="PA-PLA1"/>
</dbReference>
<dbReference type="EMBL" id="JAVRJZ010000016">
    <property type="protein sequence ID" value="KAK2711456.1"/>
    <property type="molecule type" value="Genomic_DNA"/>
</dbReference>
<dbReference type="PANTHER" id="PTHR23509">
    <property type="entry name" value="PA-PL1 PHOSPHOLIPASE FAMILY"/>
    <property type="match status" value="1"/>
</dbReference>
<evidence type="ECO:0000313" key="5">
    <source>
        <dbReference type="Proteomes" id="UP001187531"/>
    </source>
</evidence>
<accession>A0AA88HPI9</accession>
<dbReference type="InterPro" id="IPR013761">
    <property type="entry name" value="SAM/pointed_sf"/>
</dbReference>
<organism evidence="4 5">
    <name type="scientific">Artemia franciscana</name>
    <name type="common">Brine shrimp</name>
    <name type="synonym">Artemia sanfranciscana</name>
    <dbReference type="NCBI Taxonomy" id="6661"/>
    <lineage>
        <taxon>Eukaryota</taxon>
        <taxon>Metazoa</taxon>
        <taxon>Ecdysozoa</taxon>
        <taxon>Arthropoda</taxon>
        <taxon>Crustacea</taxon>
        <taxon>Branchiopoda</taxon>
        <taxon>Anostraca</taxon>
        <taxon>Artemiidae</taxon>
        <taxon>Artemia</taxon>
    </lineage>
</organism>
<dbReference type="GO" id="GO:0030134">
    <property type="term" value="C:COPII-coated ER to Golgi transport vesicle"/>
    <property type="evidence" value="ECO:0007669"/>
    <property type="project" value="TreeGrafter"/>
</dbReference>
<dbReference type="PROSITE" id="PS51043">
    <property type="entry name" value="DDHD"/>
    <property type="match status" value="1"/>
</dbReference>
<feature type="domain" description="DDHD" evidence="3">
    <location>
        <begin position="417"/>
        <end position="643"/>
    </location>
</feature>
<reference evidence="4" key="1">
    <citation type="submission" date="2023-07" db="EMBL/GenBank/DDBJ databases">
        <title>Chromosome-level genome assembly of Artemia franciscana.</title>
        <authorList>
            <person name="Jo E."/>
        </authorList>
    </citation>
    <scope>NUCLEOTIDE SEQUENCE</scope>
    <source>
        <tissue evidence="4">Whole body</tissue>
    </source>
</reference>
<dbReference type="Gene3D" id="1.10.150.50">
    <property type="entry name" value="Transcription Factor, Ets-1"/>
    <property type="match status" value="1"/>
</dbReference>
<evidence type="ECO:0000256" key="2">
    <source>
        <dbReference type="SAM" id="MobiDB-lite"/>
    </source>
</evidence>
<dbReference type="SMART" id="SM01127">
    <property type="entry name" value="DDHD"/>
    <property type="match status" value="1"/>
</dbReference>
<evidence type="ECO:0000313" key="4">
    <source>
        <dbReference type="EMBL" id="KAK2711456.1"/>
    </source>
</evidence>
<dbReference type="GO" id="GO:0046872">
    <property type="term" value="F:metal ion binding"/>
    <property type="evidence" value="ECO:0007669"/>
    <property type="project" value="InterPro"/>
</dbReference>
<dbReference type="InterPro" id="IPR057825">
    <property type="entry name" value="WWE_SEC23-DDH2"/>
</dbReference>
<dbReference type="Pfam" id="PF02862">
    <property type="entry name" value="DDHD"/>
    <property type="match status" value="1"/>
</dbReference>
<dbReference type="Proteomes" id="UP001187531">
    <property type="component" value="Unassembled WGS sequence"/>
</dbReference>
<comment type="caution">
    <text evidence="4">The sequence shown here is derived from an EMBL/GenBank/DDBJ whole genome shotgun (WGS) entry which is preliminary data.</text>
</comment>
<gene>
    <name evidence="4" type="ORF">QYM36_012580</name>
</gene>
<dbReference type="GO" id="GO:0004620">
    <property type="term" value="F:phospholipase activity"/>
    <property type="evidence" value="ECO:0007669"/>
    <property type="project" value="TreeGrafter"/>
</dbReference>
<name>A0AA88HPI9_ARTSF</name>
<proteinExistence type="inferred from homology"/>
<sequence length="828" mass="91869">MDGIETKDKVHVMGNRYDVHICDRLCYPVYWSEEPYPVIRSGWFFRKHLESKFTPFDEAVSAKIEEEYRQCCLTNQWQRHVDIGNGEVVSLNACNSFIQYLHASTFYAENPPSPDTQARPKWGVLHHTNSVKRSIAECQKLPDDETEEVDHLVFLVHGIGSVCDFKFRPVVEVVNYIREISDTLLSNNFGNSIISGAVNRVEFLPVNWHDPLHGDETGIDQRLKPITLGSIPKLRHFANDTVLDVLFYTSPVYCETIVSTVVCELNRMYKLFIERNPGFGGKVSLGGHSLGSLILFDILSHQPVTSTKTDDAVNAPEDNQLDDPSIDDICKKLQMEDLLPIFVKEKLDYKTLLLCADSEFKDLGLTVGQRVRLKVYLRDVHRRRIRRKTEAGHEVRGYNCNWTSAGTGQPSIEYPTIEFETASFFAMGSPIAMFVAVRGIETLGPDFKFPSCPKMYNIFHPHDPIAYRVEPLIDPRMASIPPVLMPHHKGRKRFHREIQETVSKFTADIKQKFWDGLKTTISAVQSYTPISRIPAISNFVGSMEPTQKVDDPIQLQSGSSTSGLVKDAQDAFLDEGFAEFRGSDDPAIVNMHVGALNEGRRIDYVLQEGPLESVGEYVFAMASHVGYWQSEDTVLLILKEIYSDLGVSPDSIPAAEPQAQFQPNSAISISQSQAGIINAVPQYTPSAPRSHIALPSAQAFGPPRSVPLLPVAPEVSRSQTALNQNVGAVQNVPVLPPVPLAPRSQIIVNQNAGSLGTGGSSAGSAGTKVLDFKPPPTRVPQSSKASASNVNRQRKYVCALNRKPPSAQEGERSQPLPPPPMSGFTPLK</sequence>
<feature type="compositionally biased region" description="Polar residues" evidence="2">
    <location>
        <begin position="779"/>
        <end position="791"/>
    </location>
</feature>
<dbReference type="PANTHER" id="PTHR23509:SF10">
    <property type="entry name" value="LD21067P"/>
    <property type="match status" value="1"/>
</dbReference>
<dbReference type="Pfam" id="PF23464">
    <property type="entry name" value="WWE_3"/>
    <property type="match status" value="1"/>
</dbReference>
<evidence type="ECO:0000259" key="3">
    <source>
        <dbReference type="PROSITE" id="PS51043"/>
    </source>
</evidence>